<evidence type="ECO:0000313" key="2">
    <source>
        <dbReference type="EMBL" id="MBN7815240.1"/>
    </source>
</evidence>
<dbReference type="SUPFAM" id="SSF50242">
    <property type="entry name" value="TIMP-like"/>
    <property type="match status" value="1"/>
</dbReference>
<evidence type="ECO:0008006" key="4">
    <source>
        <dbReference type="Google" id="ProtNLM"/>
    </source>
</evidence>
<evidence type="ECO:0000313" key="3">
    <source>
        <dbReference type="Proteomes" id="UP000664480"/>
    </source>
</evidence>
<organism evidence="2 3">
    <name type="scientific">Algoriphagus pacificus</name>
    <dbReference type="NCBI Taxonomy" id="2811234"/>
    <lineage>
        <taxon>Bacteria</taxon>
        <taxon>Pseudomonadati</taxon>
        <taxon>Bacteroidota</taxon>
        <taxon>Cytophagia</taxon>
        <taxon>Cytophagales</taxon>
        <taxon>Cyclobacteriaceae</taxon>
        <taxon>Algoriphagus</taxon>
    </lineage>
</organism>
<evidence type="ECO:0000256" key="1">
    <source>
        <dbReference type="SAM" id="SignalP"/>
    </source>
</evidence>
<sequence>MMKWLATSILFISLSKSFACDCANVRFDEAYRRSSHVVSGKIMDISTFEVNPSLLKVQFQVHENFKGSSLSEFYIVDPKKADGMCHVYLKEGQEMLVYLTSIEDELPFFGYCSRSFSLSELKERPKEIEILRKVRESQINYTSIFFIDSFKNEFFQKLNQLKSNASNPKFGIYEVEIDYLNFWTDARVLDGIDTELDQMILELIESSKWEVDSYYSDRPIPTIVKFFLVIENEFWEPTNSFQLLEFQ</sequence>
<dbReference type="InterPro" id="IPR008993">
    <property type="entry name" value="TIMP-like_OB-fold"/>
</dbReference>
<gene>
    <name evidence="2" type="ORF">J0A69_07370</name>
</gene>
<reference evidence="2 3" key="1">
    <citation type="submission" date="2021-03" db="EMBL/GenBank/DDBJ databases">
        <title>novel species isolated from a fishpond in China.</title>
        <authorList>
            <person name="Lu H."/>
            <person name="Cai Z."/>
        </authorList>
    </citation>
    <scope>NUCLEOTIDE SEQUENCE [LARGE SCALE GENOMIC DNA]</scope>
    <source>
        <strain evidence="2 3">YJ13C</strain>
    </source>
</reference>
<accession>A0ABS3CDR4</accession>
<comment type="caution">
    <text evidence="2">The sequence shown here is derived from an EMBL/GenBank/DDBJ whole genome shotgun (WGS) entry which is preliminary data.</text>
</comment>
<name>A0ABS3CDR4_9BACT</name>
<proteinExistence type="predicted"/>
<protein>
    <recommendedName>
        <fullName evidence="4">Tissue inhibitor of metalloproteinase</fullName>
    </recommendedName>
</protein>
<keyword evidence="3" id="KW-1185">Reference proteome</keyword>
<dbReference type="EMBL" id="JAFKCU010000002">
    <property type="protein sequence ID" value="MBN7815240.1"/>
    <property type="molecule type" value="Genomic_DNA"/>
</dbReference>
<dbReference type="Proteomes" id="UP000664480">
    <property type="component" value="Unassembled WGS sequence"/>
</dbReference>
<dbReference type="RefSeq" id="WP_206585927.1">
    <property type="nucleotide sequence ID" value="NZ_JAFKCU010000002.1"/>
</dbReference>
<feature type="signal peptide" evidence="1">
    <location>
        <begin position="1"/>
        <end position="19"/>
    </location>
</feature>
<feature type="chain" id="PRO_5047093565" description="Tissue inhibitor of metalloproteinase" evidence="1">
    <location>
        <begin position="20"/>
        <end position="247"/>
    </location>
</feature>
<keyword evidence="1" id="KW-0732">Signal</keyword>
<dbReference type="Gene3D" id="2.40.50.120">
    <property type="match status" value="1"/>
</dbReference>